<dbReference type="InterPro" id="IPR029044">
    <property type="entry name" value="Nucleotide-diphossugar_trans"/>
</dbReference>
<dbReference type="Gene3D" id="3.90.550.10">
    <property type="entry name" value="Spore Coat Polysaccharide Biosynthesis Protein SpsA, Chain A"/>
    <property type="match status" value="1"/>
</dbReference>
<name>A0A8H6MG73_9AGAR</name>
<gene>
    <name evidence="4" type="ORF">DFP72DRAFT_870445</name>
</gene>
<dbReference type="GO" id="GO:0006487">
    <property type="term" value="P:protein N-linked glycosylation"/>
    <property type="evidence" value="ECO:0007669"/>
    <property type="project" value="TreeGrafter"/>
</dbReference>
<dbReference type="PANTHER" id="PTHR31121">
    <property type="entry name" value="ALPHA-1,2 MANNOSYLTRANSFERASE KTR1"/>
    <property type="match status" value="1"/>
</dbReference>
<reference evidence="4 5" key="1">
    <citation type="submission" date="2020-07" db="EMBL/GenBank/DDBJ databases">
        <title>Comparative genomics of pyrophilous fungi reveals a link between fire events and developmental genes.</title>
        <authorList>
            <consortium name="DOE Joint Genome Institute"/>
            <person name="Steindorff A.S."/>
            <person name="Carver A."/>
            <person name="Calhoun S."/>
            <person name="Stillman K."/>
            <person name="Liu H."/>
            <person name="Lipzen A."/>
            <person name="Pangilinan J."/>
            <person name="Labutti K."/>
            <person name="Bruns T.D."/>
            <person name="Grigoriev I.V."/>
        </authorList>
    </citation>
    <scope>NUCLEOTIDE SEQUENCE [LARGE SCALE GENOMIC DNA]</scope>
    <source>
        <strain evidence="4 5">CBS 144469</strain>
    </source>
</reference>
<comment type="similarity">
    <text evidence="1">Belongs to the glycosyltransferase 15 family.</text>
</comment>
<dbReference type="Pfam" id="PF01793">
    <property type="entry name" value="Glyco_transf_15"/>
    <property type="match status" value="1"/>
</dbReference>
<feature type="transmembrane region" description="Helical" evidence="3">
    <location>
        <begin position="15"/>
        <end position="33"/>
    </location>
</feature>
<keyword evidence="3" id="KW-1133">Transmembrane helix</keyword>
<keyword evidence="2 4" id="KW-0808">Transferase</keyword>
<keyword evidence="5" id="KW-1185">Reference proteome</keyword>
<evidence type="ECO:0000256" key="1">
    <source>
        <dbReference type="ARBA" id="ARBA00007677"/>
    </source>
</evidence>
<evidence type="ECO:0000313" key="5">
    <source>
        <dbReference type="Proteomes" id="UP000521943"/>
    </source>
</evidence>
<comment type="caution">
    <text evidence="4">The sequence shown here is derived from an EMBL/GenBank/DDBJ whole genome shotgun (WGS) entry which is preliminary data.</text>
</comment>
<organism evidence="4 5">
    <name type="scientific">Ephemerocybe angulata</name>
    <dbReference type="NCBI Taxonomy" id="980116"/>
    <lineage>
        <taxon>Eukaryota</taxon>
        <taxon>Fungi</taxon>
        <taxon>Dikarya</taxon>
        <taxon>Basidiomycota</taxon>
        <taxon>Agaricomycotina</taxon>
        <taxon>Agaricomycetes</taxon>
        <taxon>Agaricomycetidae</taxon>
        <taxon>Agaricales</taxon>
        <taxon>Agaricineae</taxon>
        <taxon>Psathyrellaceae</taxon>
        <taxon>Ephemerocybe</taxon>
    </lineage>
</organism>
<dbReference type="Proteomes" id="UP000521943">
    <property type="component" value="Unassembled WGS sequence"/>
</dbReference>
<dbReference type="OrthoDB" id="439943at2759"/>
<dbReference type="GO" id="GO:0005794">
    <property type="term" value="C:Golgi apparatus"/>
    <property type="evidence" value="ECO:0007669"/>
    <property type="project" value="TreeGrafter"/>
</dbReference>
<dbReference type="FunFam" id="3.90.550.10:FF:000051">
    <property type="entry name" value="Alpha-1,2-mannosyltransferase (Ktr4)"/>
    <property type="match status" value="1"/>
</dbReference>
<dbReference type="SUPFAM" id="SSF53448">
    <property type="entry name" value="Nucleotide-diphospho-sugar transferases"/>
    <property type="match status" value="1"/>
</dbReference>
<dbReference type="EMBL" id="JACGCI010000003">
    <property type="protein sequence ID" value="KAF6765214.1"/>
    <property type="molecule type" value="Genomic_DNA"/>
</dbReference>
<protein>
    <submittedName>
        <fullName evidence="4">Glycosyltransferase family 15 protein</fullName>
    </submittedName>
</protein>
<sequence length="428" mass="49035">MAFSGVFSTPSGRRIFLLVICAIVSAHFMASYFSDDYHPVRHFIGLSQRPLNQDGYPTSFEHLAVTLSSADISLPPTLVLDETVAPTAVPQPPPRLASDGSVLVNATFIMLCKNDELEGVISSVRQIQDRFNRKYGYPWVFLNDQPFTEEFKERVTVLADSPVSFGLIPSEHWNQPDWIDEEKASAGRSKMMSQGIIYAGELEVYRNMCRYNSGVRTEHRFSGVGCLIDLKTARNLTGYRPNVQYFCDVNYDPFKFMQDNNKVYGFTISLVEWVQTIPSLWETVKEFVGQNYDYLHPNNALEFLSEDNGKHYNLCHFWSNFEIADMDFWRGEAYTKFFQFLEEKGGFYYERWGDAPVHSIAVALFAGKDQIHFFNEIGYRHEYFQHCPSGPSWSEGHCGCNPRDTFDNNPNSCTNKYLKLFGNNTTAV</sequence>
<proteinExistence type="inferred from homology"/>
<evidence type="ECO:0000256" key="2">
    <source>
        <dbReference type="ARBA" id="ARBA00022679"/>
    </source>
</evidence>
<keyword evidence="3" id="KW-0812">Transmembrane</keyword>
<evidence type="ECO:0000313" key="4">
    <source>
        <dbReference type="EMBL" id="KAF6765214.1"/>
    </source>
</evidence>
<dbReference type="GO" id="GO:0000026">
    <property type="term" value="F:alpha-1,2-mannosyltransferase activity"/>
    <property type="evidence" value="ECO:0007669"/>
    <property type="project" value="TreeGrafter"/>
</dbReference>
<dbReference type="PANTHER" id="PTHR31121:SF6">
    <property type="entry name" value="ALPHA-1,2 MANNOSYLTRANSFERASE KTR1"/>
    <property type="match status" value="1"/>
</dbReference>
<dbReference type="AlphaFoldDB" id="A0A8H6MG73"/>
<dbReference type="InterPro" id="IPR002685">
    <property type="entry name" value="Glyco_trans_15"/>
</dbReference>
<dbReference type="GO" id="GO:0000032">
    <property type="term" value="P:cell wall mannoprotein biosynthetic process"/>
    <property type="evidence" value="ECO:0007669"/>
    <property type="project" value="TreeGrafter"/>
</dbReference>
<dbReference type="GO" id="GO:0016020">
    <property type="term" value="C:membrane"/>
    <property type="evidence" value="ECO:0007669"/>
    <property type="project" value="InterPro"/>
</dbReference>
<keyword evidence="3" id="KW-0472">Membrane</keyword>
<accession>A0A8H6MG73</accession>
<evidence type="ECO:0000256" key="3">
    <source>
        <dbReference type="SAM" id="Phobius"/>
    </source>
</evidence>